<accession>A0A0G0WX07</accession>
<dbReference type="Proteomes" id="UP000034163">
    <property type="component" value="Unassembled WGS sequence"/>
</dbReference>
<sequence length="237" mass="26775">MHILEGLLPKTIYQGSTPFNKDIKVIQAWKTRKLIVDGLVQSCSIDSDYYKHKVWHELAKAIRANKPEVKNLLMLGTGAGTVVQIMNKKFKMNGINTILVEIDKEIVDISRKYFDLDLITNSRIIIADANEVLQEPETYMINSSPECILVDTFMGDKYPVSVDSAQFLKNLFKLADNGTFIIFNRVFNKDGKGAGQFKHELGIYMDKIETKVVKGSTTSQNVVFYGYKSTDKLPVPV</sequence>
<evidence type="ECO:0000313" key="1">
    <source>
        <dbReference type="EMBL" id="KKS17270.1"/>
    </source>
</evidence>
<dbReference type="SUPFAM" id="SSF53335">
    <property type="entry name" value="S-adenosyl-L-methionine-dependent methyltransferases"/>
    <property type="match status" value="1"/>
</dbReference>
<dbReference type="Gene3D" id="3.40.50.150">
    <property type="entry name" value="Vaccinia Virus protein VP39"/>
    <property type="match status" value="1"/>
</dbReference>
<name>A0A0G0WX07_UNCKA</name>
<organism evidence="1 2">
    <name type="scientific">candidate division WWE3 bacterium GW2011_GWB1_41_6</name>
    <dbReference type="NCBI Taxonomy" id="1619112"/>
    <lineage>
        <taxon>Bacteria</taxon>
        <taxon>Katanobacteria</taxon>
    </lineage>
</organism>
<gene>
    <name evidence="1" type="ORF">UU72_C0004G0009</name>
</gene>
<dbReference type="EMBL" id="LCBS01000004">
    <property type="protein sequence ID" value="KKS17270.1"/>
    <property type="molecule type" value="Genomic_DNA"/>
</dbReference>
<evidence type="ECO:0000313" key="2">
    <source>
        <dbReference type="Proteomes" id="UP000034163"/>
    </source>
</evidence>
<dbReference type="InterPro" id="IPR029063">
    <property type="entry name" value="SAM-dependent_MTases_sf"/>
</dbReference>
<comment type="caution">
    <text evidence="1">The sequence shown here is derived from an EMBL/GenBank/DDBJ whole genome shotgun (WGS) entry which is preliminary data.</text>
</comment>
<protein>
    <recommendedName>
        <fullName evidence="3">Spermidine synthase</fullName>
    </recommendedName>
</protein>
<proteinExistence type="predicted"/>
<dbReference type="AlphaFoldDB" id="A0A0G0WX07"/>
<evidence type="ECO:0008006" key="3">
    <source>
        <dbReference type="Google" id="ProtNLM"/>
    </source>
</evidence>
<reference evidence="1 2" key="1">
    <citation type="journal article" date="2015" name="Nature">
        <title>rRNA introns, odd ribosomes, and small enigmatic genomes across a large radiation of phyla.</title>
        <authorList>
            <person name="Brown C.T."/>
            <person name="Hug L.A."/>
            <person name="Thomas B.C."/>
            <person name="Sharon I."/>
            <person name="Castelle C.J."/>
            <person name="Singh A."/>
            <person name="Wilkins M.J."/>
            <person name="Williams K.H."/>
            <person name="Banfield J.F."/>
        </authorList>
    </citation>
    <scope>NUCLEOTIDE SEQUENCE [LARGE SCALE GENOMIC DNA]</scope>
</reference>